<dbReference type="Proteomes" id="UP000838756">
    <property type="component" value="Unassembled WGS sequence"/>
</dbReference>
<dbReference type="AlphaFoldDB" id="A0A8S4RIB6"/>
<sequence>MKMYLLGVLCLVAFTSALPVLPEPPALPHHGDVIVHDAQRGEHEERKDENEAMPPKYLIISLPEPPILSPFDESILAELININKEHESVVDKDSQKEDPEVNDDKKVITQVVVPSRGALTNIINSLGIPISLPSLSSLLPSLTNIFNRPPRIVYPGYVI</sequence>
<comment type="caution">
    <text evidence="2">The sequence shown here is derived from an EMBL/GenBank/DDBJ whole genome shotgun (WGS) entry which is preliminary data.</text>
</comment>
<dbReference type="EMBL" id="CAKXAJ010025241">
    <property type="protein sequence ID" value="CAH2237000.1"/>
    <property type="molecule type" value="Genomic_DNA"/>
</dbReference>
<protein>
    <submittedName>
        <fullName evidence="2">Jg9493 protein</fullName>
    </submittedName>
</protein>
<gene>
    <name evidence="2" type="primary">jg9493</name>
    <name evidence="2" type="ORF">PAEG_LOCUS14317</name>
</gene>
<evidence type="ECO:0000313" key="2">
    <source>
        <dbReference type="EMBL" id="CAH2237000.1"/>
    </source>
</evidence>
<feature type="signal peptide" evidence="1">
    <location>
        <begin position="1"/>
        <end position="17"/>
    </location>
</feature>
<organism evidence="2 3">
    <name type="scientific">Pararge aegeria aegeria</name>
    <dbReference type="NCBI Taxonomy" id="348720"/>
    <lineage>
        <taxon>Eukaryota</taxon>
        <taxon>Metazoa</taxon>
        <taxon>Ecdysozoa</taxon>
        <taxon>Arthropoda</taxon>
        <taxon>Hexapoda</taxon>
        <taxon>Insecta</taxon>
        <taxon>Pterygota</taxon>
        <taxon>Neoptera</taxon>
        <taxon>Endopterygota</taxon>
        <taxon>Lepidoptera</taxon>
        <taxon>Glossata</taxon>
        <taxon>Ditrysia</taxon>
        <taxon>Papilionoidea</taxon>
        <taxon>Nymphalidae</taxon>
        <taxon>Satyrinae</taxon>
        <taxon>Satyrini</taxon>
        <taxon>Parargina</taxon>
        <taxon>Pararge</taxon>
    </lineage>
</organism>
<keyword evidence="1" id="KW-0732">Signal</keyword>
<dbReference type="OrthoDB" id="6929766at2759"/>
<proteinExistence type="predicted"/>
<evidence type="ECO:0000313" key="3">
    <source>
        <dbReference type="Proteomes" id="UP000838756"/>
    </source>
</evidence>
<accession>A0A8S4RIB6</accession>
<reference evidence="2" key="1">
    <citation type="submission" date="2022-03" db="EMBL/GenBank/DDBJ databases">
        <authorList>
            <person name="Lindestad O."/>
        </authorList>
    </citation>
    <scope>NUCLEOTIDE SEQUENCE</scope>
</reference>
<keyword evidence="3" id="KW-1185">Reference proteome</keyword>
<feature type="chain" id="PRO_5035885797" evidence="1">
    <location>
        <begin position="18"/>
        <end position="159"/>
    </location>
</feature>
<name>A0A8S4RIB6_9NEOP</name>
<evidence type="ECO:0000256" key="1">
    <source>
        <dbReference type="SAM" id="SignalP"/>
    </source>
</evidence>